<dbReference type="GO" id="GO:0005615">
    <property type="term" value="C:extracellular space"/>
    <property type="evidence" value="ECO:0007669"/>
    <property type="project" value="TreeGrafter"/>
</dbReference>
<comment type="subcellular location">
    <subcellularLocation>
        <location evidence="1">Secreted</location>
    </subcellularLocation>
</comment>
<evidence type="ECO:0000313" key="7">
    <source>
        <dbReference type="Proteomes" id="UP001378592"/>
    </source>
</evidence>
<evidence type="ECO:0000256" key="4">
    <source>
        <dbReference type="RuleBase" id="RU004262"/>
    </source>
</evidence>
<dbReference type="GO" id="GO:0016298">
    <property type="term" value="F:lipase activity"/>
    <property type="evidence" value="ECO:0007669"/>
    <property type="project" value="InterPro"/>
</dbReference>
<name>A0AAN9VSN6_9ORTH</name>
<feature type="domain" description="Lipase" evidence="5">
    <location>
        <begin position="5"/>
        <end position="215"/>
    </location>
</feature>
<accession>A0AAN9VSN6</accession>
<keyword evidence="7" id="KW-1185">Reference proteome</keyword>
<comment type="caution">
    <text evidence="6">The sequence shown here is derived from an EMBL/GenBank/DDBJ whole genome shotgun (WGS) entry which is preliminary data.</text>
</comment>
<evidence type="ECO:0000313" key="6">
    <source>
        <dbReference type="EMBL" id="KAK7866012.1"/>
    </source>
</evidence>
<dbReference type="SUPFAM" id="SSF53474">
    <property type="entry name" value="alpha/beta-Hydrolases"/>
    <property type="match status" value="1"/>
</dbReference>
<dbReference type="PANTHER" id="PTHR11610">
    <property type="entry name" value="LIPASE"/>
    <property type="match status" value="1"/>
</dbReference>
<dbReference type="GO" id="GO:0016042">
    <property type="term" value="P:lipid catabolic process"/>
    <property type="evidence" value="ECO:0007669"/>
    <property type="project" value="TreeGrafter"/>
</dbReference>
<sequence>MATGEAYNVILVDWSGPAGADVDAAARSSVLVGDYVGRVLNRLVQARGLRPDDLVVVGHSMGGHVAGVVGNRVGVGSGAPAEVVALDPANGLYDANPLEDQLDISDAKFVQVIHTNGGGAGQLESKGHADFFPNGGSSQVGCGVLAEIFGCSHNRASTYYIESIISKDFVATRCSSYEDFSQGKCSSNEHAVMGEWSPLGLSGTYYLNTNAKAPFAQGQTDL</sequence>
<evidence type="ECO:0000256" key="3">
    <source>
        <dbReference type="ARBA" id="ARBA00022525"/>
    </source>
</evidence>
<proteinExistence type="inferred from homology"/>
<dbReference type="InterPro" id="IPR029058">
    <property type="entry name" value="AB_hydrolase_fold"/>
</dbReference>
<reference evidence="6 7" key="1">
    <citation type="submission" date="2024-03" db="EMBL/GenBank/DDBJ databases">
        <title>The genome assembly and annotation of the cricket Gryllus longicercus Weissman &amp; Gray.</title>
        <authorList>
            <person name="Szrajer S."/>
            <person name="Gray D."/>
            <person name="Ylla G."/>
        </authorList>
    </citation>
    <scope>NUCLEOTIDE SEQUENCE [LARGE SCALE GENOMIC DNA]</scope>
    <source>
        <strain evidence="6">DAG 2021-001</strain>
        <tissue evidence="6">Whole body minus gut</tissue>
    </source>
</reference>
<dbReference type="Gene3D" id="3.40.50.1820">
    <property type="entry name" value="alpha/beta hydrolase"/>
    <property type="match status" value="1"/>
</dbReference>
<dbReference type="PRINTS" id="PR00821">
    <property type="entry name" value="TAGLIPASE"/>
</dbReference>
<gene>
    <name evidence="6" type="ORF">R5R35_008527</name>
</gene>
<organism evidence="6 7">
    <name type="scientific">Gryllus longicercus</name>
    <dbReference type="NCBI Taxonomy" id="2509291"/>
    <lineage>
        <taxon>Eukaryota</taxon>
        <taxon>Metazoa</taxon>
        <taxon>Ecdysozoa</taxon>
        <taxon>Arthropoda</taxon>
        <taxon>Hexapoda</taxon>
        <taxon>Insecta</taxon>
        <taxon>Pterygota</taxon>
        <taxon>Neoptera</taxon>
        <taxon>Polyneoptera</taxon>
        <taxon>Orthoptera</taxon>
        <taxon>Ensifera</taxon>
        <taxon>Gryllidea</taxon>
        <taxon>Grylloidea</taxon>
        <taxon>Gryllidae</taxon>
        <taxon>Gryllinae</taxon>
        <taxon>Gryllus</taxon>
    </lineage>
</organism>
<dbReference type="GO" id="GO:0017171">
    <property type="term" value="F:serine hydrolase activity"/>
    <property type="evidence" value="ECO:0007669"/>
    <property type="project" value="TreeGrafter"/>
</dbReference>
<dbReference type="InterPro" id="IPR013818">
    <property type="entry name" value="Lipase"/>
</dbReference>
<dbReference type="InterPro" id="IPR000734">
    <property type="entry name" value="TAG_lipase"/>
</dbReference>
<evidence type="ECO:0000259" key="5">
    <source>
        <dbReference type="Pfam" id="PF00151"/>
    </source>
</evidence>
<dbReference type="Proteomes" id="UP001378592">
    <property type="component" value="Unassembled WGS sequence"/>
</dbReference>
<comment type="similarity">
    <text evidence="2 4">Belongs to the AB hydrolase superfamily. Lipase family.</text>
</comment>
<protein>
    <recommendedName>
        <fullName evidence="5">Lipase domain-containing protein</fullName>
    </recommendedName>
</protein>
<dbReference type="PANTHER" id="PTHR11610:SF173">
    <property type="entry name" value="LIPASE DOMAIN-CONTAINING PROTEIN-RELATED"/>
    <property type="match status" value="1"/>
</dbReference>
<evidence type="ECO:0000256" key="1">
    <source>
        <dbReference type="ARBA" id="ARBA00004613"/>
    </source>
</evidence>
<evidence type="ECO:0000256" key="2">
    <source>
        <dbReference type="ARBA" id="ARBA00010701"/>
    </source>
</evidence>
<dbReference type="Pfam" id="PF00151">
    <property type="entry name" value="Lipase"/>
    <property type="match status" value="1"/>
</dbReference>
<dbReference type="AlphaFoldDB" id="A0AAN9VSN6"/>
<keyword evidence="3" id="KW-0964">Secreted</keyword>
<dbReference type="EMBL" id="JAZDUA010000157">
    <property type="protein sequence ID" value="KAK7866012.1"/>
    <property type="molecule type" value="Genomic_DNA"/>
</dbReference>